<name>A0A2U3DVL3_PURLI</name>
<keyword evidence="8" id="KW-1185">Reference proteome</keyword>
<feature type="compositionally biased region" description="Polar residues" evidence="2">
    <location>
        <begin position="640"/>
        <end position="652"/>
    </location>
</feature>
<dbReference type="PANTHER" id="PTHR24216">
    <property type="entry name" value="PAXILLIN-RELATED"/>
    <property type="match status" value="1"/>
</dbReference>
<evidence type="ECO:0000256" key="1">
    <source>
        <dbReference type="SAM" id="Coils"/>
    </source>
</evidence>
<sequence length="899" mass="96217">MGHAGEAEGPQSPWRVYVPAARMAGGGRDCCDGADGGKITCCVGKLDLACYDAAEVKDEAQEVKRRLSGTYRSRRPKPRRDEFWGGALAQPGLGARDRRRQLIQLQTTHRIPSPPIAASSSLRPRVAQSQHLLANLTSALPQPHPATDQVTTHEDASSTAKMAQPDPSHSVPQDLISHVHLISSFRYPTMPRIDTNEVAKWLMNAPQVARDRAPFFWTYLDKPADGTILLTWQPLQRLGTNFATDGFVWAPPEQVYKHDLGNGLMLEIYYLKAGYIPGEQFAMHARRRFRLVPVPGHPNPPQPDMSLFIVHYGPSEPNDRIPAQMVPYDERVNAIMQQRHYLLRAGQIRRKEFMLSDRVNWPSLPELTRQQMGPQMVPRGVPQQMAYPTQPTPGPPAKRARHAQNQGQQPAVAGVPGMPAVDPAFDDDEDITRGDMFDHLTQREISLSRYKQNHEWMEEILSSAYRMNQITPTDLGLGLKGELASLTEGIFTAQGGEAIAVEKPYVGRLDSGLADEFRKRVNNHIESTQAEIKKMQEAHADAMAKLKESSLFVTKETELRALDDDVTGFGQNDSHTDGAAKGDGKPRHPPKKTVDEVIEELEQAVGRKIESHPAVKRVQEGGYQAPAPEPQAPPAEDAQMSRQPSQAGSQASGLMLGGESDIDMGGTAAGLLDQMHTGFSSMSTPVNNFPTPQAQMSAAQSNAPTPSNANNAPSPAPAQSSAAPEAQDSAAAPPQPNADVDMGGTESPAKAAQPAATTAPDQGTGSGDWVMVPKGGATPEATSAGQEAPATTAAAEEEAPKPDAAAQAAAKPPSAAATPAVTDGGSATFDQNDFSSLGDLDTAGDALAGYDAPDLDGSAGELGDGLDLQMDMEDSAFGDAFHGVDASNTPGGEGQGQDM</sequence>
<organism evidence="6 7">
    <name type="scientific">Purpureocillium lilacinum</name>
    <name type="common">Paecilomyces lilacinus</name>
    <dbReference type="NCBI Taxonomy" id="33203"/>
    <lineage>
        <taxon>Eukaryota</taxon>
        <taxon>Fungi</taxon>
        <taxon>Dikarya</taxon>
        <taxon>Ascomycota</taxon>
        <taxon>Pezizomycotina</taxon>
        <taxon>Sordariomycetes</taxon>
        <taxon>Hypocreomycetidae</taxon>
        <taxon>Hypocreales</taxon>
        <taxon>Ophiocordycipitaceae</taxon>
        <taxon>Purpureocillium</taxon>
    </lineage>
</organism>
<dbReference type="InterPro" id="IPR013859">
    <property type="entry name" value="Ssr4_N"/>
</dbReference>
<feature type="coiled-coil region" evidence="1">
    <location>
        <begin position="518"/>
        <end position="545"/>
    </location>
</feature>
<proteinExistence type="predicted"/>
<feature type="compositionally biased region" description="Low complexity" evidence="2">
    <location>
        <begin position="748"/>
        <end position="760"/>
    </location>
</feature>
<feature type="compositionally biased region" description="Basic and acidic residues" evidence="2">
    <location>
        <begin position="574"/>
        <end position="586"/>
    </location>
</feature>
<dbReference type="PANTHER" id="PTHR24216:SF65">
    <property type="entry name" value="PAXILLIN-LIKE PROTEIN 1"/>
    <property type="match status" value="1"/>
</dbReference>
<evidence type="ECO:0000259" key="3">
    <source>
        <dbReference type="Pfam" id="PF08549"/>
    </source>
</evidence>
<feature type="domain" description="SWI/SNF and RSC complexes subunit Ssr4 C-terminal" evidence="4">
    <location>
        <begin position="425"/>
        <end position="889"/>
    </location>
</feature>
<dbReference type="EMBL" id="JAWRVI010000042">
    <property type="protein sequence ID" value="KAK4086307.1"/>
    <property type="molecule type" value="Genomic_DNA"/>
</dbReference>
<evidence type="ECO:0000313" key="8">
    <source>
        <dbReference type="Proteomes" id="UP001287286"/>
    </source>
</evidence>
<protein>
    <recommendedName>
        <fullName evidence="9">DUF1750-domain-containing protein</fullName>
    </recommendedName>
</protein>
<dbReference type="EMBL" id="LCWV01000026">
    <property type="protein sequence ID" value="PWI66291.1"/>
    <property type="molecule type" value="Genomic_DNA"/>
</dbReference>
<dbReference type="Proteomes" id="UP000245956">
    <property type="component" value="Unassembled WGS sequence"/>
</dbReference>
<feature type="compositionally biased region" description="Polar residues" evidence="2">
    <location>
        <begin position="682"/>
        <end position="696"/>
    </location>
</feature>
<reference evidence="5 8" key="4">
    <citation type="journal article" date="2024" name="Microbiol. Resour. Announc.">
        <title>Genome annotations for the ascomycete fungi Trichoderma harzianum, Trichoderma aggressivum, and Purpureocillium lilacinum.</title>
        <authorList>
            <person name="Beijen E.P.W."/>
            <person name="Ohm R.A."/>
        </authorList>
    </citation>
    <scope>NUCLEOTIDE SEQUENCE [LARGE SCALE GENOMIC DNA]</scope>
    <source>
        <strain evidence="5 8">CBS 150709</strain>
    </source>
</reference>
<dbReference type="Pfam" id="PF08549">
    <property type="entry name" value="SWI-SNF_Ssr4_N"/>
    <property type="match status" value="1"/>
</dbReference>
<dbReference type="InterPro" id="IPR046464">
    <property type="entry name" value="SWI-SNF_Ssr4_C"/>
</dbReference>
<dbReference type="Pfam" id="PF20497">
    <property type="entry name" value="SWI-SNF_Ssr4_C"/>
    <property type="match status" value="1"/>
</dbReference>
<comment type="caution">
    <text evidence="6">The sequence shown here is derived from an EMBL/GenBank/DDBJ whole genome shotgun (WGS) entry which is preliminary data.</text>
</comment>
<reference evidence="6" key="1">
    <citation type="submission" date="2015-05" db="EMBL/GenBank/DDBJ databases">
        <authorList>
            <person name="Wang D.B."/>
            <person name="Wang M."/>
        </authorList>
    </citation>
    <scope>NUCLEOTIDE SEQUENCE</scope>
    <source>
        <strain evidence="6">36-1</strain>
    </source>
</reference>
<evidence type="ECO:0000313" key="6">
    <source>
        <dbReference type="EMBL" id="PWI66291.1"/>
    </source>
</evidence>
<gene>
    <name evidence="6" type="ORF">PCL_05256</name>
    <name evidence="5" type="ORF">Purlil1_9392</name>
</gene>
<evidence type="ECO:0008006" key="9">
    <source>
        <dbReference type="Google" id="ProtNLM"/>
    </source>
</evidence>
<reference evidence="5" key="3">
    <citation type="submission" date="2023-11" db="EMBL/GenBank/DDBJ databases">
        <authorList>
            <person name="Beijen E."/>
            <person name="Ohm R.A."/>
        </authorList>
    </citation>
    <scope>NUCLEOTIDE SEQUENCE</scope>
    <source>
        <strain evidence="5">CBS 150709</strain>
    </source>
</reference>
<dbReference type="GO" id="GO:0006338">
    <property type="term" value="P:chromatin remodeling"/>
    <property type="evidence" value="ECO:0007669"/>
    <property type="project" value="InterPro"/>
</dbReference>
<dbReference type="AlphaFoldDB" id="A0A2U3DVL3"/>
<feature type="region of interest" description="Disordered" evidence="2">
    <location>
        <begin position="622"/>
        <end position="666"/>
    </location>
</feature>
<evidence type="ECO:0000313" key="5">
    <source>
        <dbReference type="EMBL" id="KAK4086307.1"/>
    </source>
</evidence>
<feature type="domain" description="SWI/SNF and RSC complexes subunit Ssr4 N-terminal" evidence="3">
    <location>
        <begin position="166"/>
        <end position="375"/>
    </location>
</feature>
<feature type="region of interest" description="Disordered" evidence="2">
    <location>
        <begin position="69"/>
        <end position="97"/>
    </location>
</feature>
<feature type="compositionally biased region" description="Low complexity" evidence="2">
    <location>
        <begin position="802"/>
        <end position="820"/>
    </location>
</feature>
<keyword evidence="1" id="KW-0175">Coiled coil</keyword>
<feature type="region of interest" description="Disordered" evidence="2">
    <location>
        <begin position="140"/>
        <end position="171"/>
    </location>
</feature>
<accession>A0A2U3DVL3</accession>
<evidence type="ECO:0000259" key="4">
    <source>
        <dbReference type="Pfam" id="PF20497"/>
    </source>
</evidence>
<feature type="region of interest" description="Disordered" evidence="2">
    <location>
        <begin position="564"/>
        <end position="592"/>
    </location>
</feature>
<feature type="region of interest" description="Disordered" evidence="2">
    <location>
        <begin position="682"/>
        <end position="899"/>
    </location>
</feature>
<evidence type="ECO:0000313" key="7">
    <source>
        <dbReference type="Proteomes" id="UP000245956"/>
    </source>
</evidence>
<feature type="compositionally biased region" description="Low complexity" evidence="2">
    <location>
        <begin position="697"/>
        <end position="732"/>
    </location>
</feature>
<reference evidence="6 7" key="2">
    <citation type="journal article" date="2016" name="Front. Microbiol.">
        <title>Genome and transcriptome sequences reveal the specific parasitism of the nematophagous Purpureocillium lilacinum 36-1.</title>
        <authorList>
            <person name="Xie J."/>
            <person name="Li S."/>
            <person name="Mo C."/>
            <person name="Xiao X."/>
            <person name="Peng D."/>
            <person name="Wang G."/>
            <person name="Xiao Y."/>
        </authorList>
    </citation>
    <scope>NUCLEOTIDE SEQUENCE [LARGE SCALE GENOMIC DNA]</scope>
    <source>
        <strain evidence="6 7">36-1</strain>
    </source>
</reference>
<feature type="compositionally biased region" description="Low complexity" evidence="2">
    <location>
        <begin position="783"/>
        <end position="794"/>
    </location>
</feature>
<evidence type="ECO:0000256" key="2">
    <source>
        <dbReference type="SAM" id="MobiDB-lite"/>
    </source>
</evidence>
<dbReference type="Proteomes" id="UP001287286">
    <property type="component" value="Unassembled WGS sequence"/>
</dbReference>